<keyword evidence="4" id="KW-0238">DNA-binding</keyword>
<dbReference type="PANTHER" id="PTHR46577">
    <property type="entry name" value="HTH-TYPE TRANSCRIPTIONAL REGULATORY PROTEIN GABR"/>
    <property type="match status" value="1"/>
</dbReference>
<keyword evidence="3" id="KW-0805">Transcription regulation</keyword>
<dbReference type="Pfam" id="PF00155">
    <property type="entry name" value="Aminotran_1_2"/>
    <property type="match status" value="1"/>
</dbReference>
<dbReference type="GO" id="GO:0003700">
    <property type="term" value="F:DNA-binding transcription factor activity"/>
    <property type="evidence" value="ECO:0007669"/>
    <property type="project" value="InterPro"/>
</dbReference>
<dbReference type="Proteomes" id="UP000238392">
    <property type="component" value="Unassembled WGS sequence"/>
</dbReference>
<gene>
    <name evidence="7" type="ORF">CLV74_107153</name>
</gene>
<feature type="domain" description="HTH gntR-type" evidence="6">
    <location>
        <begin position="19"/>
        <end position="87"/>
    </location>
</feature>
<dbReference type="SUPFAM" id="SSF53383">
    <property type="entry name" value="PLP-dependent transferases"/>
    <property type="match status" value="1"/>
</dbReference>
<comment type="caution">
    <text evidence="7">The sequence shown here is derived from an EMBL/GenBank/DDBJ whole genome shotgun (WGS) entry which is preliminary data.</text>
</comment>
<dbReference type="GO" id="GO:0008483">
    <property type="term" value="F:transaminase activity"/>
    <property type="evidence" value="ECO:0007669"/>
    <property type="project" value="UniProtKB-KW"/>
</dbReference>
<accession>A0A2T0WQ27</accession>
<reference evidence="7 8" key="1">
    <citation type="submission" date="2018-03" db="EMBL/GenBank/DDBJ databases">
        <title>Genomic Encyclopedia of Archaeal and Bacterial Type Strains, Phase II (KMG-II): from individual species to whole genera.</title>
        <authorList>
            <person name="Goeker M."/>
        </authorList>
    </citation>
    <scope>NUCLEOTIDE SEQUENCE [LARGE SCALE GENOMIC DNA]</scope>
    <source>
        <strain evidence="7 8">DSM 100212</strain>
    </source>
</reference>
<sequence>MSNFEAALFALSLDRHAPTPLHEQLEEALRDLILSGQATPGARLPASRVMAAELSVSRITVLTAVDQLIAEGYLETRRGAGTYVAADLPDMPPVEAAQSPALTPPPRAVVLPLRPGLPDLDSFPHGDMARLLERVWRHASPALTGMPDPLGWMPLRAQIAAHLRAWRGIEARPEQVIITSGAVEGFELILRSILPAGGIGVVEDPVFQPMLEAFRSAGLTALAHPVDAEGLDPMTAPLDGASVCIVTPSRQYPTGATLPLPRRLALLEWAQEVGGWIVEDDYDGEFRYRGKPLPALASLDRHGRVFYMGSFSKLLSPSLRLGYVVCPEAALPALTEEMQRTGARASVVPQPAVAAYMESGAFSTHLRRMRRTYAARQVFLQQALKGYEDWIIPQHADAGMHLCCQLGPRMAGWSDQEIANAAKTRGLGLKALSTYSQSNAAPQGLLLGFAGFDEEVLRRASQTLTQLLQEMGA</sequence>
<dbReference type="CDD" id="cd00609">
    <property type="entry name" value="AAT_like"/>
    <property type="match status" value="1"/>
</dbReference>
<dbReference type="CDD" id="cd07377">
    <property type="entry name" value="WHTH_GntR"/>
    <property type="match status" value="1"/>
</dbReference>
<evidence type="ECO:0000256" key="2">
    <source>
        <dbReference type="ARBA" id="ARBA00022898"/>
    </source>
</evidence>
<comment type="similarity">
    <text evidence="1">In the C-terminal section; belongs to the class-I pyridoxal-phosphate-dependent aminotransferase family.</text>
</comment>
<organism evidence="7 8">
    <name type="scientific">Donghicola tyrosinivorans</name>
    <dbReference type="NCBI Taxonomy" id="1652492"/>
    <lineage>
        <taxon>Bacteria</taxon>
        <taxon>Pseudomonadati</taxon>
        <taxon>Pseudomonadota</taxon>
        <taxon>Alphaproteobacteria</taxon>
        <taxon>Rhodobacterales</taxon>
        <taxon>Roseobacteraceae</taxon>
        <taxon>Donghicola</taxon>
    </lineage>
</organism>
<keyword evidence="2" id="KW-0663">Pyridoxal phosphate</keyword>
<dbReference type="InterPro" id="IPR036390">
    <property type="entry name" value="WH_DNA-bd_sf"/>
</dbReference>
<dbReference type="Pfam" id="PF00392">
    <property type="entry name" value="GntR"/>
    <property type="match status" value="1"/>
</dbReference>
<dbReference type="EMBL" id="PVTQ01000007">
    <property type="protein sequence ID" value="PRY88811.1"/>
    <property type="molecule type" value="Genomic_DNA"/>
</dbReference>
<keyword evidence="8" id="KW-1185">Reference proteome</keyword>
<dbReference type="InterPro" id="IPR004839">
    <property type="entry name" value="Aminotransferase_I/II_large"/>
</dbReference>
<dbReference type="PRINTS" id="PR00035">
    <property type="entry name" value="HTHGNTR"/>
</dbReference>
<dbReference type="GO" id="GO:0003677">
    <property type="term" value="F:DNA binding"/>
    <property type="evidence" value="ECO:0007669"/>
    <property type="project" value="UniProtKB-KW"/>
</dbReference>
<dbReference type="PROSITE" id="PS50949">
    <property type="entry name" value="HTH_GNTR"/>
    <property type="match status" value="1"/>
</dbReference>
<dbReference type="PANTHER" id="PTHR46577:SF1">
    <property type="entry name" value="HTH-TYPE TRANSCRIPTIONAL REGULATORY PROTEIN GABR"/>
    <property type="match status" value="1"/>
</dbReference>
<dbReference type="RefSeq" id="WP_106265008.1">
    <property type="nucleotide sequence ID" value="NZ_PVTQ01000007.1"/>
</dbReference>
<dbReference type="Gene3D" id="1.10.10.10">
    <property type="entry name" value="Winged helix-like DNA-binding domain superfamily/Winged helix DNA-binding domain"/>
    <property type="match status" value="1"/>
</dbReference>
<dbReference type="OrthoDB" id="9808770at2"/>
<dbReference type="InterPro" id="IPR015424">
    <property type="entry name" value="PyrdxlP-dep_Trfase"/>
</dbReference>
<dbReference type="InterPro" id="IPR000524">
    <property type="entry name" value="Tscrpt_reg_HTH_GntR"/>
</dbReference>
<dbReference type="InterPro" id="IPR051446">
    <property type="entry name" value="HTH_trans_reg/aminotransferase"/>
</dbReference>
<keyword evidence="7" id="KW-0808">Transferase</keyword>
<evidence type="ECO:0000313" key="7">
    <source>
        <dbReference type="EMBL" id="PRY88811.1"/>
    </source>
</evidence>
<dbReference type="Gene3D" id="3.40.640.10">
    <property type="entry name" value="Type I PLP-dependent aspartate aminotransferase-like (Major domain)"/>
    <property type="match status" value="1"/>
</dbReference>
<evidence type="ECO:0000256" key="3">
    <source>
        <dbReference type="ARBA" id="ARBA00023015"/>
    </source>
</evidence>
<dbReference type="GO" id="GO:0030170">
    <property type="term" value="F:pyridoxal phosphate binding"/>
    <property type="evidence" value="ECO:0007669"/>
    <property type="project" value="InterPro"/>
</dbReference>
<dbReference type="AlphaFoldDB" id="A0A2T0WQ27"/>
<proteinExistence type="inferred from homology"/>
<keyword evidence="7" id="KW-0032">Aminotransferase</keyword>
<name>A0A2T0WQ27_9RHOB</name>
<protein>
    <submittedName>
        <fullName evidence="7">GntR family transcriptional regulator/MocR family aminotransferase</fullName>
    </submittedName>
</protein>
<evidence type="ECO:0000256" key="1">
    <source>
        <dbReference type="ARBA" id="ARBA00005384"/>
    </source>
</evidence>
<dbReference type="InterPro" id="IPR015421">
    <property type="entry name" value="PyrdxlP-dep_Trfase_major"/>
</dbReference>
<evidence type="ECO:0000256" key="4">
    <source>
        <dbReference type="ARBA" id="ARBA00023125"/>
    </source>
</evidence>
<evidence type="ECO:0000259" key="6">
    <source>
        <dbReference type="PROSITE" id="PS50949"/>
    </source>
</evidence>
<evidence type="ECO:0000256" key="5">
    <source>
        <dbReference type="ARBA" id="ARBA00023163"/>
    </source>
</evidence>
<keyword evidence="5" id="KW-0804">Transcription</keyword>
<dbReference type="InterPro" id="IPR036388">
    <property type="entry name" value="WH-like_DNA-bd_sf"/>
</dbReference>
<evidence type="ECO:0000313" key="8">
    <source>
        <dbReference type="Proteomes" id="UP000238392"/>
    </source>
</evidence>
<dbReference type="SUPFAM" id="SSF46785">
    <property type="entry name" value="Winged helix' DNA-binding domain"/>
    <property type="match status" value="1"/>
</dbReference>
<dbReference type="SMART" id="SM00345">
    <property type="entry name" value="HTH_GNTR"/>
    <property type="match status" value="1"/>
</dbReference>